<dbReference type="RefSeq" id="WP_245724312.1">
    <property type="nucleotide sequence ID" value="NZ_FNFE01000011.1"/>
</dbReference>
<dbReference type="AlphaFoldDB" id="A0A1G9H736"/>
<evidence type="ECO:0000313" key="4">
    <source>
        <dbReference type="EMBL" id="SDL08702.1"/>
    </source>
</evidence>
<protein>
    <submittedName>
        <fullName evidence="4">Uncharacterized protein</fullName>
    </submittedName>
</protein>
<keyword evidence="3" id="KW-1133">Transmembrane helix</keyword>
<keyword evidence="3" id="KW-0472">Membrane</keyword>
<evidence type="ECO:0000256" key="3">
    <source>
        <dbReference type="SAM" id="Phobius"/>
    </source>
</evidence>
<proteinExistence type="predicted"/>
<evidence type="ECO:0000313" key="5">
    <source>
        <dbReference type="Proteomes" id="UP000198882"/>
    </source>
</evidence>
<gene>
    <name evidence="4" type="ORF">SAMN04515672_0128</name>
</gene>
<sequence>MTRRKHTSSNSDRSISDHLRRAVPTPTRTQAIAITFAFLMLASIAFVPMLGGFDDGTAQADEFHSQQLTADSQPQLATTTTDDSDDDSAYFDNFGDGTAPNWDTDQDEVSVEEGGFYNDYMLAVDSGLSEGVLWEGGPTLDSSSNFEITGTYLSDSGGGSETTRLGLRDDDEDLQVNLVQDHGDDATYLRNIDDNDAVDEVKIADESFDNTWVDFRYESTGGEVRAKVWESGTSEPTEWEGEMDAFEIESEFYLSAGSSGDDRTLNLDQVDAGGHSVSGQFVDQNGEPIPNATIEGVGVNYDALNETVDDFEAEAEELLEEAENVELPEEWQEFEDEFETGDGLFDADEFTADIDGTYPLVNQHDDWGEGNTNIFSSEVGDPRLQLDADQDVIISLWALEDNNILLPQGPVSNSHTGGITEGEVVLEEYSAGSVMEKETIETESEFVVERALRSDQEVPAIRKDLSPGVYAVYPEGQPEKRYTFTVGDAEDQWNALESDLRDEAGELTDHAQQIRDNLDSGVFERRTTTTDENGEFDLRMQSGVERATVQAYRADGQQLTDITGPSFDDLRDVRDQGYNGTFVVGTPQRTDVPEEDVQLQGFRTDELPHMGIDALEEWRQWAEEQRMDERLDEIRSEYDKRFDEMERGTLEATYEGHKGIIEINPRAEERYLERSDFDEIQDADDLDNDELAEETGHMQTAITGIETIGAPDLDDPLEIDGGELLAEYPIPGGIDEDTLSPEIHWSDGTSEEIADEYWSIESSGTFGTSNTLVIDGFPLEDDDPAAFDIRIMGGGEDSILDDRISGTNPAFQGVVPDVRSVDLNTMSPGDSDRVSMTFRPGDGGFEGVEAVEVFDPDGEQLDVDLRDDEERASFETNGEGEHYVRAQIESDTGEAFTKTFSIRALESERSDYPTVRAETGTGDELFAIVGDGLRDAEISVDDDRVGISAIVPSGDTPSRLDVKADPAMDRHTNTIDIRVLEGSDERTIDTSVETVLHFDSLDEDAAIWRGGTAWFRGEPMEVGETSRYGEVIERDNGKVVIRTFTEGDGSLEMYVNSDPSWDEGLKHSVATSVPSINFYFLPFTAVGGAIGSLGVTLGMFGIVVRRRWFA</sequence>
<feature type="transmembrane region" description="Helical" evidence="3">
    <location>
        <begin position="1078"/>
        <end position="1104"/>
    </location>
</feature>
<feature type="coiled-coil region" evidence="1">
    <location>
        <begin position="301"/>
        <end position="328"/>
    </location>
</feature>
<feature type="transmembrane region" description="Helical" evidence="3">
    <location>
        <begin position="31"/>
        <end position="53"/>
    </location>
</feature>
<dbReference type="Proteomes" id="UP000198882">
    <property type="component" value="Unassembled WGS sequence"/>
</dbReference>
<dbReference type="EMBL" id="FNFE01000011">
    <property type="protein sequence ID" value="SDL08702.1"/>
    <property type="molecule type" value="Genomic_DNA"/>
</dbReference>
<keyword evidence="5" id="KW-1185">Reference proteome</keyword>
<feature type="region of interest" description="Disordered" evidence="2">
    <location>
        <begin position="66"/>
        <end position="86"/>
    </location>
</feature>
<keyword evidence="3" id="KW-0812">Transmembrane</keyword>
<name>A0A1G9H736_9EURY</name>
<dbReference type="STRING" id="1095776.SAMN04515672_0128"/>
<organism evidence="4 5">
    <name type="scientific">Natronorubrum texcoconense</name>
    <dbReference type="NCBI Taxonomy" id="1095776"/>
    <lineage>
        <taxon>Archaea</taxon>
        <taxon>Methanobacteriati</taxon>
        <taxon>Methanobacteriota</taxon>
        <taxon>Stenosarchaea group</taxon>
        <taxon>Halobacteria</taxon>
        <taxon>Halobacteriales</taxon>
        <taxon>Natrialbaceae</taxon>
        <taxon>Natronorubrum</taxon>
    </lineage>
</organism>
<evidence type="ECO:0000256" key="2">
    <source>
        <dbReference type="SAM" id="MobiDB-lite"/>
    </source>
</evidence>
<evidence type="ECO:0000256" key="1">
    <source>
        <dbReference type="SAM" id="Coils"/>
    </source>
</evidence>
<reference evidence="5" key="1">
    <citation type="submission" date="2016-10" db="EMBL/GenBank/DDBJ databases">
        <authorList>
            <person name="Varghese N."/>
            <person name="Submissions S."/>
        </authorList>
    </citation>
    <scope>NUCLEOTIDE SEQUENCE [LARGE SCALE GENOMIC DNA]</scope>
    <source>
        <strain evidence="5">B4,CECT 8067,JCM 17497</strain>
    </source>
</reference>
<feature type="region of interest" description="Disordered" evidence="2">
    <location>
        <begin position="1"/>
        <end position="22"/>
    </location>
</feature>
<feature type="compositionally biased region" description="Polar residues" evidence="2">
    <location>
        <begin position="66"/>
        <end position="77"/>
    </location>
</feature>
<keyword evidence="1" id="KW-0175">Coiled coil</keyword>
<accession>A0A1G9H736</accession>